<dbReference type="EMBL" id="WNWQ01000043">
    <property type="protein sequence ID" value="KAE9982444.1"/>
    <property type="molecule type" value="Genomic_DNA"/>
</dbReference>
<organism evidence="2 3">
    <name type="scientific">Venturia inaequalis</name>
    <name type="common">Apple scab fungus</name>
    <dbReference type="NCBI Taxonomy" id="5025"/>
    <lineage>
        <taxon>Eukaryota</taxon>
        <taxon>Fungi</taxon>
        <taxon>Dikarya</taxon>
        <taxon>Ascomycota</taxon>
        <taxon>Pezizomycotina</taxon>
        <taxon>Dothideomycetes</taxon>
        <taxon>Pleosporomycetidae</taxon>
        <taxon>Venturiales</taxon>
        <taxon>Venturiaceae</taxon>
        <taxon>Venturia</taxon>
    </lineage>
</organism>
<feature type="region of interest" description="Disordered" evidence="1">
    <location>
        <begin position="106"/>
        <end position="138"/>
    </location>
</feature>
<accession>A0A8H3V8Q0</accession>
<sequence length="838" mass="91084">MSITEPPNKDRDSGRKSSQPRMSDRDAQELRKLDAAFDRIFKAVPENPYILSVPCDEPRYHYPSRQEAHSWQRDTPFSLDEERLQYMTYIYRDPGDSCFVVRSQVDEDRDRQKAQHHAQKAPSFLSGTSTPSQGTKKKLSLSAYKTKLAGGPVEYKGAIPDKAEEKAAPRMEEKKVNGVKAVPAPARSLDATQTPPASGSKKRPHADSNVSRSSNDRKESPHPVKKPRITTPIPRETKPSQGSQSNGAPHDLPPLLSPTFLPLADKWDLPPMLSPTLPPQIEAALEEEEVKNPKAASNGSAPVSPVPDQKAKSQVTSNPTPAKTRPPEREKSPPPMAATVVKPADKPTKTVPKVVGRKDLDRAHTPVQKTTEEAKPSKAEAVVSKPSLIVKLKYGKRNRQRVQWYLKLLPNPIRESSKPKQIEQIVDESRERGNVRGRASSSASQATDGSSKPEPKQAPRSSQTVRPKAGGTAEKRPRAGEGDAPPAKRPKGLDLGQKPSTPVQAPLLSPAKIKSAGKTPAQATPRNDHLKSATMQRSISNDSNAPTPGGKRSHVTPAGTPLPKTGEKGPTSAPLNLAGTGVKAVQLRALNDLSVKYNKLGRKLKHENQDIFQNSKRTDEDHKRAALTGLECILSYMLAYALGDARRRLEGKACEFYSTWISMLPLFHHLGGSTRRFADLKGLHAYLGIAINSKIHGALIEKESRSSSNQFAAVESPQGGPASSEASGAGLSSGVSPDVKNKSDSWKAIIEHSQEAKKSLPSKTLEKKFPGTCESGSLDGEGDGEKLVGEKGEPLFDGEFSLPIGPESTPIQAIRFGVSLVSEWCKVEKVQYETQLKL</sequence>
<feature type="compositionally biased region" description="Basic and acidic residues" evidence="1">
    <location>
        <begin position="415"/>
        <end position="434"/>
    </location>
</feature>
<name>A0A8H3V8Q0_VENIN</name>
<feature type="region of interest" description="Disordered" evidence="1">
    <location>
        <begin position="709"/>
        <end position="740"/>
    </location>
</feature>
<protein>
    <submittedName>
        <fullName evidence="2">Uncharacterized protein</fullName>
    </submittedName>
</protein>
<evidence type="ECO:0000313" key="3">
    <source>
        <dbReference type="Proteomes" id="UP000433883"/>
    </source>
</evidence>
<feature type="compositionally biased region" description="Low complexity" evidence="1">
    <location>
        <begin position="716"/>
        <end position="737"/>
    </location>
</feature>
<feature type="compositionally biased region" description="Basic and acidic residues" evidence="1">
    <location>
        <begin position="757"/>
        <end position="769"/>
    </location>
</feature>
<proteinExistence type="predicted"/>
<gene>
    <name evidence="2" type="ORF">BLS_006024</name>
</gene>
<feature type="compositionally biased region" description="Polar residues" evidence="1">
    <location>
        <begin position="533"/>
        <end position="546"/>
    </location>
</feature>
<feature type="compositionally biased region" description="Basic and acidic residues" evidence="1">
    <location>
        <begin position="159"/>
        <end position="176"/>
    </location>
</feature>
<comment type="caution">
    <text evidence="2">The sequence shown here is derived from an EMBL/GenBank/DDBJ whole genome shotgun (WGS) entry which is preliminary data.</text>
</comment>
<evidence type="ECO:0000313" key="2">
    <source>
        <dbReference type="EMBL" id="KAE9982444.1"/>
    </source>
</evidence>
<feature type="compositionally biased region" description="Polar residues" evidence="1">
    <location>
        <begin position="312"/>
        <end position="321"/>
    </location>
</feature>
<dbReference type="Proteomes" id="UP000433883">
    <property type="component" value="Unassembled WGS sequence"/>
</dbReference>
<feature type="compositionally biased region" description="Low complexity" evidence="1">
    <location>
        <begin position="439"/>
        <end position="450"/>
    </location>
</feature>
<dbReference type="AlphaFoldDB" id="A0A8H3V8Q0"/>
<feature type="compositionally biased region" description="Basic and acidic residues" evidence="1">
    <location>
        <begin position="356"/>
        <end position="378"/>
    </location>
</feature>
<feature type="region of interest" description="Disordered" evidence="1">
    <location>
        <begin position="408"/>
        <end position="573"/>
    </location>
</feature>
<feature type="region of interest" description="Disordered" evidence="1">
    <location>
        <begin position="757"/>
        <end position="784"/>
    </location>
</feature>
<feature type="region of interest" description="Disordered" evidence="1">
    <location>
        <begin position="150"/>
        <end position="382"/>
    </location>
</feature>
<reference evidence="2 3" key="1">
    <citation type="submission" date="2019-11" db="EMBL/GenBank/DDBJ databases">
        <title>Venturia inaequalis Genome Resource.</title>
        <authorList>
            <person name="Lichtner F.J."/>
        </authorList>
    </citation>
    <scope>NUCLEOTIDE SEQUENCE [LARGE SCALE GENOMIC DNA]</scope>
    <source>
        <strain evidence="2">Bline_iso_100314</strain>
    </source>
</reference>
<feature type="compositionally biased region" description="Polar residues" evidence="1">
    <location>
        <begin position="125"/>
        <end position="134"/>
    </location>
</feature>
<evidence type="ECO:0000256" key="1">
    <source>
        <dbReference type="SAM" id="MobiDB-lite"/>
    </source>
</evidence>
<feature type="region of interest" description="Disordered" evidence="1">
    <location>
        <begin position="1"/>
        <end position="27"/>
    </location>
</feature>